<sequence>GIIKVWSNQNGVEVVNIKVWSSQSGARVSSTKNYVSSTFTLYVFPLHSQLLTKVLPCL</sequence>
<gene>
    <name evidence="1" type="ORF">DHETER_LOCUS11733</name>
</gene>
<keyword evidence="2" id="KW-1185">Reference proteome</keyword>
<feature type="non-terminal residue" evidence="1">
    <location>
        <position position="1"/>
    </location>
</feature>
<dbReference type="EMBL" id="CAJVPU010026613">
    <property type="protein sequence ID" value="CAG8700592.1"/>
    <property type="molecule type" value="Genomic_DNA"/>
</dbReference>
<comment type="caution">
    <text evidence="1">The sequence shown here is derived from an EMBL/GenBank/DDBJ whole genome shotgun (WGS) entry which is preliminary data.</text>
</comment>
<proteinExistence type="predicted"/>
<name>A0ACA9PBT6_9GLOM</name>
<reference evidence="1" key="1">
    <citation type="submission" date="2021-06" db="EMBL/GenBank/DDBJ databases">
        <authorList>
            <person name="Kallberg Y."/>
            <person name="Tangrot J."/>
            <person name="Rosling A."/>
        </authorList>
    </citation>
    <scope>NUCLEOTIDE SEQUENCE</scope>
    <source>
        <strain evidence="1">IL203A</strain>
    </source>
</reference>
<organism evidence="1 2">
    <name type="scientific">Dentiscutata heterogama</name>
    <dbReference type="NCBI Taxonomy" id="1316150"/>
    <lineage>
        <taxon>Eukaryota</taxon>
        <taxon>Fungi</taxon>
        <taxon>Fungi incertae sedis</taxon>
        <taxon>Mucoromycota</taxon>
        <taxon>Glomeromycotina</taxon>
        <taxon>Glomeromycetes</taxon>
        <taxon>Diversisporales</taxon>
        <taxon>Gigasporaceae</taxon>
        <taxon>Dentiscutata</taxon>
    </lineage>
</organism>
<dbReference type="Proteomes" id="UP000789702">
    <property type="component" value="Unassembled WGS sequence"/>
</dbReference>
<protein>
    <submittedName>
        <fullName evidence="1">4950_t:CDS:1</fullName>
    </submittedName>
</protein>
<evidence type="ECO:0000313" key="2">
    <source>
        <dbReference type="Proteomes" id="UP000789702"/>
    </source>
</evidence>
<evidence type="ECO:0000313" key="1">
    <source>
        <dbReference type="EMBL" id="CAG8700592.1"/>
    </source>
</evidence>
<accession>A0ACA9PBT6</accession>